<protein>
    <recommendedName>
        <fullName evidence="5">GH16 domain-containing protein</fullName>
    </recommendedName>
</protein>
<evidence type="ECO:0000256" key="1">
    <source>
        <dbReference type="ARBA" id="ARBA00006865"/>
    </source>
</evidence>
<organism evidence="3 4">
    <name type="scientific">Piscirickettsia litoralis</name>
    <dbReference type="NCBI Taxonomy" id="1891921"/>
    <lineage>
        <taxon>Bacteria</taxon>
        <taxon>Pseudomonadati</taxon>
        <taxon>Pseudomonadota</taxon>
        <taxon>Gammaproteobacteria</taxon>
        <taxon>Thiotrichales</taxon>
        <taxon>Piscirickettsiaceae</taxon>
        <taxon>Piscirickettsia</taxon>
    </lineage>
</organism>
<keyword evidence="4" id="KW-1185">Reference proteome</keyword>
<dbReference type="RefSeq" id="WP_069311964.1">
    <property type="nucleotide sequence ID" value="NZ_MDTU01000001.1"/>
</dbReference>
<dbReference type="Proteomes" id="UP000094329">
    <property type="component" value="Unassembled WGS sequence"/>
</dbReference>
<comment type="caution">
    <text evidence="3">The sequence shown here is derived from an EMBL/GenBank/DDBJ whole genome shotgun (WGS) entry which is preliminary data.</text>
</comment>
<feature type="region of interest" description="Disordered" evidence="2">
    <location>
        <begin position="1"/>
        <end position="27"/>
    </location>
</feature>
<gene>
    <name evidence="3" type="ORF">BGC07_03420</name>
</gene>
<dbReference type="InterPro" id="IPR013320">
    <property type="entry name" value="ConA-like_dom_sf"/>
</dbReference>
<dbReference type="EMBL" id="MDTU01000001">
    <property type="protein sequence ID" value="ODN42166.1"/>
    <property type="molecule type" value="Genomic_DNA"/>
</dbReference>
<proteinExistence type="inferred from homology"/>
<dbReference type="Gene3D" id="2.60.120.200">
    <property type="match status" value="1"/>
</dbReference>
<feature type="compositionally biased region" description="Polar residues" evidence="2">
    <location>
        <begin position="10"/>
        <end position="27"/>
    </location>
</feature>
<evidence type="ECO:0000313" key="4">
    <source>
        <dbReference type="Proteomes" id="UP000094329"/>
    </source>
</evidence>
<dbReference type="PANTHER" id="PTHR10963">
    <property type="entry name" value="GLYCOSYL HYDROLASE-RELATED"/>
    <property type="match status" value="1"/>
</dbReference>
<dbReference type="PANTHER" id="PTHR10963:SF55">
    <property type="entry name" value="GLYCOSIDE HYDROLASE FAMILY 16 PROTEIN"/>
    <property type="match status" value="1"/>
</dbReference>
<dbReference type="InterPro" id="IPR050546">
    <property type="entry name" value="Glycosyl_Hydrlase_16"/>
</dbReference>
<accession>A0ABX2ZZX7</accession>
<evidence type="ECO:0000313" key="3">
    <source>
        <dbReference type="EMBL" id="ODN42166.1"/>
    </source>
</evidence>
<name>A0ABX2ZZX7_9GAMM</name>
<reference evidence="3 4" key="1">
    <citation type="submission" date="2016-08" db="EMBL/GenBank/DDBJ databases">
        <title>Draft genome sequence of Candidatus Piscirickettsia litoralis, from seawater.</title>
        <authorList>
            <person name="Wan X."/>
            <person name="Lee A.J."/>
            <person name="Hou S."/>
            <person name="Donachie S.P."/>
        </authorList>
    </citation>
    <scope>NUCLEOTIDE SEQUENCE [LARGE SCALE GENOMIC DNA]</scope>
    <source>
        <strain evidence="3 4">Y2</strain>
    </source>
</reference>
<evidence type="ECO:0008006" key="5">
    <source>
        <dbReference type="Google" id="ProtNLM"/>
    </source>
</evidence>
<comment type="similarity">
    <text evidence="1">Belongs to the glycosyl hydrolase 16 family.</text>
</comment>
<evidence type="ECO:0000256" key="2">
    <source>
        <dbReference type="SAM" id="MobiDB-lite"/>
    </source>
</evidence>
<sequence length="252" mass="27755">MTISKGVLANPNQPFSPNHSPTISYNSAGKSLEPKDFHFDNHGKKVHCDQSKSTSWNGGVLSIKYSPGENTCYVTTNASLSQLYGGNMPHSGVISAMIEVDGNSSDDSDAWPAFWMDDTDPGWPQGGEIDIAERQYSYTESHLIGTPGKEVFGKSMINFGQGGQGLKLEDGSHQYQLRWSYIQDKLQLSTYVDGHQVGSSVTLPDSADQDQQQTAQAILDHFKDMHIKFDTDAHKNINSLKYEMKISNVTVS</sequence>
<dbReference type="SUPFAM" id="SSF49899">
    <property type="entry name" value="Concanavalin A-like lectins/glucanases"/>
    <property type="match status" value="1"/>
</dbReference>